<sequence length="153" mass="16349">MNGRLGWSIVVVLAVIIVALAVFLFAGPTSAPSSDNTFVSPFPSQPFESENVNVTSPLPNAMVAKKFTVVGEARGLWYFEASFPVQVRDPQNNLVGQGIAQAGDEWMTTEFVPFTAPVTVTGYSGPADLVLLKDNPSGLPEHDDAVLFPIVVQ</sequence>
<dbReference type="STRING" id="1798512.A3A39_01240"/>
<name>A0A1F6F293_9BACT</name>
<dbReference type="Proteomes" id="UP000177372">
    <property type="component" value="Unassembled WGS sequence"/>
</dbReference>
<keyword evidence="1" id="KW-0472">Membrane</keyword>
<protein>
    <recommendedName>
        <fullName evidence="2">Bacterial spore germination immunoglobulin-like domain-containing protein</fullName>
    </recommendedName>
</protein>
<reference evidence="3 4" key="1">
    <citation type="journal article" date="2016" name="Nat. Commun.">
        <title>Thousands of microbial genomes shed light on interconnected biogeochemical processes in an aquifer system.</title>
        <authorList>
            <person name="Anantharaman K."/>
            <person name="Brown C.T."/>
            <person name="Hug L.A."/>
            <person name="Sharon I."/>
            <person name="Castelle C.J."/>
            <person name="Probst A.J."/>
            <person name="Thomas B.C."/>
            <person name="Singh A."/>
            <person name="Wilkins M.J."/>
            <person name="Karaoz U."/>
            <person name="Brodie E.L."/>
            <person name="Williams K.H."/>
            <person name="Hubbard S.S."/>
            <person name="Banfield J.F."/>
        </authorList>
    </citation>
    <scope>NUCLEOTIDE SEQUENCE [LARGE SCALE GENOMIC DNA]</scope>
</reference>
<comment type="caution">
    <text evidence="3">The sequence shown here is derived from an EMBL/GenBank/DDBJ whole genome shotgun (WGS) entry which is preliminary data.</text>
</comment>
<keyword evidence="1" id="KW-0812">Transmembrane</keyword>
<dbReference type="AlphaFoldDB" id="A0A1F6F293"/>
<gene>
    <name evidence="3" type="ORF">A3A39_01240</name>
</gene>
<dbReference type="EMBL" id="MFLZ01000015">
    <property type="protein sequence ID" value="OGG79987.1"/>
    <property type="molecule type" value="Genomic_DNA"/>
</dbReference>
<organism evidence="3 4">
    <name type="scientific">Candidatus Kaiserbacteria bacterium RIFCSPLOWO2_01_FULL_54_13</name>
    <dbReference type="NCBI Taxonomy" id="1798512"/>
    <lineage>
        <taxon>Bacteria</taxon>
        <taxon>Candidatus Kaiseribacteriota</taxon>
    </lineage>
</organism>
<keyword evidence="1" id="KW-1133">Transmembrane helix</keyword>
<evidence type="ECO:0000256" key="1">
    <source>
        <dbReference type="SAM" id="Phobius"/>
    </source>
</evidence>
<evidence type="ECO:0000313" key="3">
    <source>
        <dbReference type="EMBL" id="OGG79987.1"/>
    </source>
</evidence>
<accession>A0A1F6F293</accession>
<feature type="domain" description="Bacterial spore germination immunoglobulin-like" evidence="2">
    <location>
        <begin position="51"/>
        <end position="130"/>
    </location>
</feature>
<proteinExistence type="predicted"/>
<feature type="transmembrane region" description="Helical" evidence="1">
    <location>
        <begin position="6"/>
        <end position="26"/>
    </location>
</feature>
<evidence type="ECO:0000259" key="2">
    <source>
        <dbReference type="Pfam" id="PF10648"/>
    </source>
</evidence>
<dbReference type="Pfam" id="PF10648">
    <property type="entry name" value="Gmad2"/>
    <property type="match status" value="1"/>
</dbReference>
<dbReference type="InterPro" id="IPR018911">
    <property type="entry name" value="Gmad2_Ig-like_dom"/>
</dbReference>
<evidence type="ECO:0000313" key="4">
    <source>
        <dbReference type="Proteomes" id="UP000177372"/>
    </source>
</evidence>